<protein>
    <submittedName>
        <fullName evidence="1">Uncharacterized protein</fullName>
    </submittedName>
</protein>
<comment type="caution">
    <text evidence="1">The sequence shown here is derived from an EMBL/GenBank/DDBJ whole genome shotgun (WGS) entry which is preliminary data.</text>
</comment>
<dbReference type="Proteomes" id="UP001497382">
    <property type="component" value="Unassembled WGS sequence"/>
</dbReference>
<organism evidence="1 2">
    <name type="scientific">Larinioides sclopetarius</name>
    <dbReference type="NCBI Taxonomy" id="280406"/>
    <lineage>
        <taxon>Eukaryota</taxon>
        <taxon>Metazoa</taxon>
        <taxon>Ecdysozoa</taxon>
        <taxon>Arthropoda</taxon>
        <taxon>Chelicerata</taxon>
        <taxon>Arachnida</taxon>
        <taxon>Araneae</taxon>
        <taxon>Araneomorphae</taxon>
        <taxon>Entelegynae</taxon>
        <taxon>Araneoidea</taxon>
        <taxon>Araneidae</taxon>
        <taxon>Larinioides</taxon>
    </lineage>
</organism>
<sequence>MTTRHCSMFKVCLFGILIRSNNTGISLKGGSRIAKGKN</sequence>
<evidence type="ECO:0000313" key="1">
    <source>
        <dbReference type="EMBL" id="CAL1280214.1"/>
    </source>
</evidence>
<gene>
    <name evidence="1" type="ORF">LARSCL_LOCUS10835</name>
</gene>
<dbReference type="AlphaFoldDB" id="A0AAV2AA08"/>
<evidence type="ECO:0000313" key="2">
    <source>
        <dbReference type="Proteomes" id="UP001497382"/>
    </source>
</evidence>
<accession>A0AAV2AA08</accession>
<reference evidence="1 2" key="1">
    <citation type="submission" date="2024-04" db="EMBL/GenBank/DDBJ databases">
        <authorList>
            <person name="Rising A."/>
            <person name="Reimegard J."/>
            <person name="Sonavane S."/>
            <person name="Akerstrom W."/>
            <person name="Nylinder S."/>
            <person name="Hedman E."/>
            <person name="Kallberg Y."/>
        </authorList>
    </citation>
    <scope>NUCLEOTIDE SEQUENCE [LARGE SCALE GENOMIC DNA]</scope>
</reference>
<dbReference type="EMBL" id="CAXIEN010000129">
    <property type="protein sequence ID" value="CAL1280214.1"/>
    <property type="molecule type" value="Genomic_DNA"/>
</dbReference>
<proteinExistence type="predicted"/>
<name>A0AAV2AA08_9ARAC</name>
<keyword evidence="2" id="KW-1185">Reference proteome</keyword>